<organism evidence="3 4">
    <name type="scientific">Fulvivirga kasyanovii</name>
    <dbReference type="NCBI Taxonomy" id="396812"/>
    <lineage>
        <taxon>Bacteria</taxon>
        <taxon>Pseudomonadati</taxon>
        <taxon>Bacteroidota</taxon>
        <taxon>Cytophagia</taxon>
        <taxon>Cytophagales</taxon>
        <taxon>Fulvivirgaceae</taxon>
        <taxon>Fulvivirga</taxon>
    </lineage>
</organism>
<keyword evidence="1" id="KW-0175">Coiled coil</keyword>
<dbReference type="PROSITE" id="PS50943">
    <property type="entry name" value="HTH_CROC1"/>
    <property type="match status" value="1"/>
</dbReference>
<comment type="caution">
    <text evidence="3">The sequence shown here is derived from an EMBL/GenBank/DDBJ whole genome shotgun (WGS) entry which is preliminary data.</text>
</comment>
<feature type="coiled-coil region" evidence="1">
    <location>
        <begin position="110"/>
        <end position="144"/>
    </location>
</feature>
<dbReference type="CDD" id="cd00093">
    <property type="entry name" value="HTH_XRE"/>
    <property type="match status" value="1"/>
</dbReference>
<dbReference type="InterPro" id="IPR010982">
    <property type="entry name" value="Lambda_DNA-bd_dom_sf"/>
</dbReference>
<dbReference type="Gene3D" id="1.10.260.40">
    <property type="entry name" value="lambda repressor-like DNA-binding domains"/>
    <property type="match status" value="1"/>
</dbReference>
<dbReference type="SMART" id="SM00530">
    <property type="entry name" value="HTH_XRE"/>
    <property type="match status" value="1"/>
</dbReference>
<dbReference type="InterPro" id="IPR001387">
    <property type="entry name" value="Cro/C1-type_HTH"/>
</dbReference>
<keyword evidence="4" id="KW-1185">Reference proteome</keyword>
<proteinExistence type="predicted"/>
<accession>A0ABW9RH89</accession>
<evidence type="ECO:0000313" key="3">
    <source>
        <dbReference type="EMBL" id="MTI23424.1"/>
    </source>
</evidence>
<dbReference type="SUPFAM" id="SSF47413">
    <property type="entry name" value="lambda repressor-like DNA-binding domains"/>
    <property type="match status" value="1"/>
</dbReference>
<sequence>MNKIVYNKTTIRERFSYFRNQKGLSQTELGLKLEEIMGEPFDRFTISNYETGRRRIPAYLVPALAQIFGITTDELFYTERDIASLQNIDTLGVKVAGYREMMDSQPEAAAQKSLEALEQARKEIQGLKEELRLRDQKMAIMEEQLQTYDSAAQKMSKMLGIRQQKQS</sequence>
<name>A0ABW9RH89_9BACT</name>
<evidence type="ECO:0000313" key="4">
    <source>
        <dbReference type="Proteomes" id="UP000798808"/>
    </source>
</evidence>
<reference evidence="3 4" key="1">
    <citation type="submission" date="2019-02" db="EMBL/GenBank/DDBJ databases">
        <authorList>
            <person name="Goldberg S.R."/>
            <person name="Haltli B.A."/>
            <person name="Correa H."/>
            <person name="Russell K.G."/>
        </authorList>
    </citation>
    <scope>NUCLEOTIDE SEQUENCE [LARGE SCALE GENOMIC DNA]</scope>
    <source>
        <strain evidence="3 4">JCM 16186</strain>
    </source>
</reference>
<evidence type="ECO:0000256" key="1">
    <source>
        <dbReference type="SAM" id="Coils"/>
    </source>
</evidence>
<gene>
    <name evidence="3" type="ORF">E1163_00520</name>
</gene>
<dbReference type="EMBL" id="SMLW01000163">
    <property type="protein sequence ID" value="MTI23424.1"/>
    <property type="molecule type" value="Genomic_DNA"/>
</dbReference>
<dbReference type="Pfam" id="PF01381">
    <property type="entry name" value="HTH_3"/>
    <property type="match status" value="1"/>
</dbReference>
<feature type="domain" description="HTH cro/C1-type" evidence="2">
    <location>
        <begin position="19"/>
        <end position="75"/>
    </location>
</feature>
<dbReference type="Proteomes" id="UP000798808">
    <property type="component" value="Unassembled WGS sequence"/>
</dbReference>
<protein>
    <submittedName>
        <fullName evidence="3">XRE family transcriptional regulator</fullName>
    </submittedName>
</protein>
<evidence type="ECO:0000259" key="2">
    <source>
        <dbReference type="PROSITE" id="PS50943"/>
    </source>
</evidence>